<proteinExistence type="predicted"/>
<protein>
    <recommendedName>
        <fullName evidence="4">C2H2-type domain-containing protein</fullName>
    </recommendedName>
</protein>
<evidence type="ECO:0000313" key="3">
    <source>
        <dbReference type="Proteomes" id="UP001412239"/>
    </source>
</evidence>
<gene>
    <name evidence="2" type="ORF">GSTUAT00002713001</name>
</gene>
<evidence type="ECO:0008006" key="4">
    <source>
        <dbReference type="Google" id="ProtNLM"/>
    </source>
</evidence>
<feature type="region of interest" description="Disordered" evidence="1">
    <location>
        <begin position="27"/>
        <end position="46"/>
    </location>
</feature>
<name>A0A292Q063_9PEZI</name>
<keyword evidence="3" id="KW-1185">Reference proteome</keyword>
<dbReference type="AlphaFoldDB" id="A0A292Q063"/>
<evidence type="ECO:0000313" key="2">
    <source>
        <dbReference type="EMBL" id="CUS13199.1"/>
    </source>
</evidence>
<organism evidence="2 3">
    <name type="scientific">Tuber aestivum</name>
    <name type="common">summer truffle</name>
    <dbReference type="NCBI Taxonomy" id="59557"/>
    <lineage>
        <taxon>Eukaryota</taxon>
        <taxon>Fungi</taxon>
        <taxon>Dikarya</taxon>
        <taxon>Ascomycota</taxon>
        <taxon>Pezizomycotina</taxon>
        <taxon>Pezizomycetes</taxon>
        <taxon>Pezizales</taxon>
        <taxon>Tuberaceae</taxon>
        <taxon>Tuber</taxon>
    </lineage>
</organism>
<evidence type="ECO:0000256" key="1">
    <source>
        <dbReference type="SAM" id="MobiDB-lite"/>
    </source>
</evidence>
<sequence length="206" mass="22950">LNIPRKRCRLLDSFFFNTPRSYFRFRISPSAPNSQPIDSDELGNPPRLHPRLDHLPLHPDGDGWYSVLGPSIGTSDNPATVDVVKEANQESNATIQGSPVNPSRNSCLDLPRIFCQYHKCTGASGPHTCAPGRFTCEAPNCPWSRTFKTKQAFNRHYHVMHGNDRVDCPVEGCENVRARGIKRADNLPAHLLNKHGISSARPPYGN</sequence>
<dbReference type="Proteomes" id="UP001412239">
    <property type="component" value="Unassembled WGS sequence"/>
</dbReference>
<dbReference type="EMBL" id="LN890977">
    <property type="protein sequence ID" value="CUS13199.1"/>
    <property type="molecule type" value="Genomic_DNA"/>
</dbReference>
<reference evidence="2" key="1">
    <citation type="submission" date="2015-10" db="EMBL/GenBank/DDBJ databases">
        <authorList>
            <person name="Regsiter A."/>
            <person name="william w."/>
        </authorList>
    </citation>
    <scope>NUCLEOTIDE SEQUENCE</scope>
    <source>
        <strain evidence="2">Montdore</strain>
    </source>
</reference>
<feature type="non-terminal residue" evidence="2">
    <location>
        <position position="206"/>
    </location>
</feature>
<accession>A0A292Q063</accession>